<dbReference type="Proteomes" id="UP001500279">
    <property type="component" value="Unassembled WGS sequence"/>
</dbReference>
<name>A0ABN1KN33_9BURK</name>
<accession>A0ABN1KN33</accession>
<protein>
    <recommendedName>
        <fullName evidence="1">DUF4440 domain-containing protein</fullName>
    </recommendedName>
</protein>
<sequence length="125" mass="13909">MTGKQEILALDQRRRRAMIEADLSSLEGLFNDELLWIHGNGRIDSKLGILNTIGSGKTKYRSIECSDESVRLFGSVAAVSGVADMQVEIAGEKRTLNNRFTILWAQQSDGLWQVVNWQSTSLPKA</sequence>
<evidence type="ECO:0000259" key="1">
    <source>
        <dbReference type="Pfam" id="PF14534"/>
    </source>
</evidence>
<reference evidence="2 3" key="1">
    <citation type="journal article" date="2019" name="Int. J. Syst. Evol. Microbiol.">
        <title>The Global Catalogue of Microorganisms (GCM) 10K type strain sequencing project: providing services to taxonomists for standard genome sequencing and annotation.</title>
        <authorList>
            <consortium name="The Broad Institute Genomics Platform"/>
            <consortium name="The Broad Institute Genome Sequencing Center for Infectious Disease"/>
            <person name="Wu L."/>
            <person name="Ma J."/>
        </authorList>
    </citation>
    <scope>NUCLEOTIDE SEQUENCE [LARGE SCALE GENOMIC DNA]</scope>
    <source>
        <strain evidence="2 3">JCM 15503</strain>
    </source>
</reference>
<dbReference type="SUPFAM" id="SSF54427">
    <property type="entry name" value="NTF2-like"/>
    <property type="match status" value="1"/>
</dbReference>
<keyword evidence="3" id="KW-1185">Reference proteome</keyword>
<dbReference type="EMBL" id="BAAAEW010000055">
    <property type="protein sequence ID" value="GAA0771479.1"/>
    <property type="molecule type" value="Genomic_DNA"/>
</dbReference>
<dbReference type="InterPro" id="IPR027843">
    <property type="entry name" value="DUF4440"/>
</dbReference>
<dbReference type="InterPro" id="IPR032710">
    <property type="entry name" value="NTF2-like_dom_sf"/>
</dbReference>
<proteinExistence type="predicted"/>
<dbReference type="Gene3D" id="3.10.450.50">
    <property type="match status" value="1"/>
</dbReference>
<feature type="domain" description="DUF4440" evidence="1">
    <location>
        <begin position="7"/>
        <end position="114"/>
    </location>
</feature>
<evidence type="ECO:0000313" key="3">
    <source>
        <dbReference type="Proteomes" id="UP001500279"/>
    </source>
</evidence>
<evidence type="ECO:0000313" key="2">
    <source>
        <dbReference type="EMBL" id="GAA0771479.1"/>
    </source>
</evidence>
<comment type="caution">
    <text evidence="2">The sequence shown here is derived from an EMBL/GenBank/DDBJ whole genome shotgun (WGS) entry which is preliminary data.</text>
</comment>
<gene>
    <name evidence="2" type="ORF">GCM10009107_63970</name>
</gene>
<organism evidence="2 3">
    <name type="scientific">Ideonella azotifigens</name>
    <dbReference type="NCBI Taxonomy" id="513160"/>
    <lineage>
        <taxon>Bacteria</taxon>
        <taxon>Pseudomonadati</taxon>
        <taxon>Pseudomonadota</taxon>
        <taxon>Betaproteobacteria</taxon>
        <taxon>Burkholderiales</taxon>
        <taxon>Sphaerotilaceae</taxon>
        <taxon>Ideonella</taxon>
    </lineage>
</organism>
<dbReference type="RefSeq" id="WP_141284539.1">
    <property type="nucleotide sequence ID" value="NZ_BAAAEW010000055.1"/>
</dbReference>
<dbReference type="Pfam" id="PF14534">
    <property type="entry name" value="DUF4440"/>
    <property type="match status" value="1"/>
</dbReference>